<dbReference type="EMBL" id="JAUEHU010000003">
    <property type="protein sequence ID" value="MDN0086598.1"/>
    <property type="molecule type" value="Genomic_DNA"/>
</dbReference>
<evidence type="ECO:0000256" key="1">
    <source>
        <dbReference type="SAM" id="SignalP"/>
    </source>
</evidence>
<dbReference type="Pfam" id="PF07383">
    <property type="entry name" value="DUF1496"/>
    <property type="match status" value="1"/>
</dbReference>
<comment type="caution">
    <text evidence="3">The sequence shown here is derived from an EMBL/GenBank/DDBJ whole genome shotgun (WGS) entry which is preliminary data.</text>
</comment>
<dbReference type="EMBL" id="CPYD01000006">
    <property type="protein sequence ID" value="CNE56483.1"/>
    <property type="molecule type" value="Genomic_DNA"/>
</dbReference>
<accession>A0AAW7JWL6</accession>
<dbReference type="RefSeq" id="WP_049598184.1">
    <property type="nucleotide sequence ID" value="NZ_CPYD01000006.1"/>
</dbReference>
<evidence type="ECO:0000313" key="3">
    <source>
        <dbReference type="EMBL" id="MDN0086598.1"/>
    </source>
</evidence>
<protein>
    <submittedName>
        <fullName evidence="3">DUF1496 domain-containing protein</fullName>
    </submittedName>
    <submittedName>
        <fullName evidence="2">Protein of uncharacterized function (DUF1496)</fullName>
    </submittedName>
</protein>
<reference evidence="2 4" key="1">
    <citation type="submission" date="2015-03" db="EMBL/GenBank/DDBJ databases">
        <authorList>
            <consortium name="Pathogen Informatics"/>
            <person name="Murphy D."/>
        </authorList>
    </citation>
    <scope>NUCLEOTIDE SEQUENCE [LARGE SCALE GENOMIC DNA]</scope>
    <source>
        <strain evidence="4">type strain: CIP110231</strain>
        <strain evidence="2">Type strain: CIP110231</strain>
    </source>
</reference>
<keyword evidence="1" id="KW-0732">Signal</keyword>
<feature type="signal peptide" evidence="1">
    <location>
        <begin position="1"/>
        <end position="22"/>
    </location>
</feature>
<reference evidence="3" key="2">
    <citation type="submission" date="2023-06" db="EMBL/GenBank/DDBJ databases">
        <authorList>
            <person name="Polev D.E."/>
            <person name="Saitova A.T."/>
            <person name="Bogumilchik E.A."/>
            <person name="Kokorina G.I."/>
            <person name="Voskresenskaia E.A."/>
        </authorList>
    </citation>
    <scope>NUCLEOTIDE SEQUENCE</scope>
    <source>
        <strain evidence="3">2145 StPb PI</strain>
    </source>
</reference>
<dbReference type="Proteomes" id="UP001167864">
    <property type="component" value="Unassembled WGS sequence"/>
</dbReference>
<dbReference type="AlphaFoldDB" id="A0AAW7JWL6"/>
<sequence>MKKAIVMGCLALSVLFNSTTWANRPSVGNNVDVVVPLPPDMWNNAGTRGTNNNNCTRCCVYQNQNYSEGAVLRVEGEVLQCVRDPNVTGTNPLIWKRLPR</sequence>
<keyword evidence="4" id="KW-1185">Reference proteome</keyword>
<feature type="chain" id="PRO_5043566469" evidence="1">
    <location>
        <begin position="23"/>
        <end position="100"/>
    </location>
</feature>
<proteinExistence type="predicted"/>
<evidence type="ECO:0000313" key="2">
    <source>
        <dbReference type="EMBL" id="CNE56483.1"/>
    </source>
</evidence>
<organism evidence="3 5">
    <name type="scientific">Yersinia nurmii</name>
    <dbReference type="NCBI Taxonomy" id="685706"/>
    <lineage>
        <taxon>Bacteria</taxon>
        <taxon>Pseudomonadati</taxon>
        <taxon>Pseudomonadota</taxon>
        <taxon>Gammaproteobacteria</taxon>
        <taxon>Enterobacterales</taxon>
        <taxon>Yersiniaceae</taxon>
        <taxon>Yersinia</taxon>
    </lineage>
</organism>
<evidence type="ECO:0000313" key="5">
    <source>
        <dbReference type="Proteomes" id="UP001167864"/>
    </source>
</evidence>
<dbReference type="InterPro" id="IPR009971">
    <property type="entry name" value="DUF1496"/>
</dbReference>
<gene>
    <name evidence="2" type="ORF">ERS137967_01899</name>
    <name evidence="3" type="ORF">QVN42_04175</name>
</gene>
<name>A0AAW7JWL6_9GAMM</name>
<evidence type="ECO:0000313" key="4">
    <source>
        <dbReference type="Proteomes" id="UP000040578"/>
    </source>
</evidence>
<dbReference type="Proteomes" id="UP000040578">
    <property type="component" value="Unassembled WGS sequence"/>
</dbReference>